<accession>A0A974WJQ4</accession>
<sequence>MKRIIATICVCFLFVHSNAQTPNSFRYQAAIQTLEGTPMANKTVALRISVLRSDVNRERVYAEFQSLSTDEFGMINLQIGQGNVISGNFSQITWGSDAHFLRIELDENGGSEFKLLSEVQLLSVPYALHAKSADNVDDADADATNEIQQLTIEGNILTISNGNSITLPEEEDGDSTNEIQELSINGQLLSISNGNSITLPEEQDGDSENELQQLSIEGNVLTISNGNSVNLPASNSVVPPTDGPIPVAFRGAQIFAHPTDNSVSINFGAFAGTGATSDSDGQSNTSSIVAALGDGNYAAKLCDDLSAFGFEDWYLPSRAELDALYKQNYLLADYGLDGYWSSTETANNKAWAINFLDGGLTDPTKNQSRRCLCVRKD</sequence>
<dbReference type="Proteomes" id="UP000662783">
    <property type="component" value="Chromosome"/>
</dbReference>
<dbReference type="KEGG" id="fuv:JR347_05150"/>
<organism evidence="3 4">
    <name type="scientific">Fulvivirga lutea</name>
    <dbReference type="NCBI Taxonomy" id="2810512"/>
    <lineage>
        <taxon>Bacteria</taxon>
        <taxon>Pseudomonadati</taxon>
        <taxon>Bacteroidota</taxon>
        <taxon>Cytophagia</taxon>
        <taxon>Cytophagales</taxon>
        <taxon>Fulvivirgaceae</taxon>
        <taxon>Fulvivirga</taxon>
    </lineage>
</organism>
<feature type="domain" description="Lcl C-terminal" evidence="2">
    <location>
        <begin position="297"/>
        <end position="375"/>
    </location>
</feature>
<name>A0A974WJQ4_9BACT</name>
<feature type="chain" id="PRO_5037837094" evidence="1">
    <location>
        <begin position="20"/>
        <end position="377"/>
    </location>
</feature>
<reference evidence="3" key="1">
    <citation type="submission" date="2021-02" db="EMBL/GenBank/DDBJ databases">
        <title>Fulvivirga sp. S481 isolated from sea water.</title>
        <authorList>
            <person name="Bae S.S."/>
            <person name="Baek K."/>
        </authorList>
    </citation>
    <scope>NUCLEOTIDE SEQUENCE</scope>
    <source>
        <strain evidence="3">S481</strain>
    </source>
</reference>
<dbReference type="EMBL" id="CP070608">
    <property type="protein sequence ID" value="QSE98467.1"/>
    <property type="molecule type" value="Genomic_DNA"/>
</dbReference>
<protein>
    <submittedName>
        <fullName evidence="3">DUF1566 domain-containing protein</fullName>
    </submittedName>
</protein>
<keyword evidence="1" id="KW-0732">Signal</keyword>
<keyword evidence="4" id="KW-1185">Reference proteome</keyword>
<dbReference type="RefSeq" id="WP_205722981.1">
    <property type="nucleotide sequence ID" value="NZ_CP070608.1"/>
</dbReference>
<dbReference type="AlphaFoldDB" id="A0A974WJQ4"/>
<dbReference type="Pfam" id="PF07603">
    <property type="entry name" value="Lcl_C"/>
    <property type="match status" value="1"/>
</dbReference>
<proteinExistence type="predicted"/>
<dbReference type="InterPro" id="IPR011460">
    <property type="entry name" value="Lcl_C"/>
</dbReference>
<evidence type="ECO:0000313" key="4">
    <source>
        <dbReference type="Proteomes" id="UP000662783"/>
    </source>
</evidence>
<evidence type="ECO:0000313" key="3">
    <source>
        <dbReference type="EMBL" id="QSE98467.1"/>
    </source>
</evidence>
<gene>
    <name evidence="3" type="ORF">JR347_05150</name>
</gene>
<evidence type="ECO:0000259" key="2">
    <source>
        <dbReference type="Pfam" id="PF07603"/>
    </source>
</evidence>
<evidence type="ECO:0000256" key="1">
    <source>
        <dbReference type="SAM" id="SignalP"/>
    </source>
</evidence>
<feature type="signal peptide" evidence="1">
    <location>
        <begin position="1"/>
        <end position="19"/>
    </location>
</feature>